<keyword evidence="5 9" id="KW-1133">Transmembrane helix</keyword>
<evidence type="ECO:0000256" key="8">
    <source>
        <dbReference type="SAM" id="MobiDB-lite"/>
    </source>
</evidence>
<feature type="transmembrane region" description="Helical" evidence="9">
    <location>
        <begin position="48"/>
        <end position="67"/>
    </location>
</feature>
<keyword evidence="6 9" id="KW-0472">Membrane</keyword>
<evidence type="ECO:0000256" key="3">
    <source>
        <dbReference type="ARBA" id="ARBA00022679"/>
    </source>
</evidence>
<sequence length="458" mass="47504">MRVYLLVLLTAAAITFLATPLVRRVALATRALTPVRARDVHTVPTPRLGGVAMLVGLASALVVGSQVPFLHEVFFETSGMWAILGGATLVCLLGVADDVWDLDWMTKLVGQVLAAGFMAWQGVQLITFPIFGLTIGSSRLSLFATILVVVVAINAVNFVDGLDGLAAGMIAIGGGAFFVYTYLLTRDASPGNYANLATAVIAAVVGVCLGFLPHNFNPAKIFMGDSGAMLLGLTVAAAAIVVTGQIDPATVSSTQVLPAYVPILLPVAVLLLPLLDMTLAVFRRVRAGHSPFHPDRMHLHHRLLDLGHSHRRAVLILYMWTAVVSFSAVALAVYSPTQVAVGTAGAVAVAVAVTATQLPGLRGRSRRAAVPDAPVANAPAPDAREPEQRPAPPATPTAPSPAAAGRPAGETPPTAPTWRRTRPAPTADPAGAVPAAAPPTTTPPGTAVPVRTEEESRG</sequence>
<evidence type="ECO:0000256" key="7">
    <source>
        <dbReference type="PIRSR" id="PIRSR600715-1"/>
    </source>
</evidence>
<feature type="transmembrane region" description="Helical" evidence="9">
    <location>
        <begin position="165"/>
        <end position="184"/>
    </location>
</feature>
<evidence type="ECO:0000256" key="1">
    <source>
        <dbReference type="ARBA" id="ARBA00004651"/>
    </source>
</evidence>
<feature type="transmembrane region" description="Helical" evidence="9">
    <location>
        <begin position="339"/>
        <end position="358"/>
    </location>
</feature>
<dbReference type="RefSeq" id="WP_098484564.1">
    <property type="nucleotide sequence ID" value="NZ_PDJI01000004.1"/>
</dbReference>
<reference evidence="10 11" key="1">
    <citation type="submission" date="2017-10" db="EMBL/GenBank/DDBJ databases">
        <title>Sequencing the genomes of 1000 actinobacteria strains.</title>
        <authorList>
            <person name="Klenk H.-P."/>
        </authorList>
    </citation>
    <scope>NUCLEOTIDE SEQUENCE [LARGE SCALE GENOMIC DNA]</scope>
    <source>
        <strain evidence="10 11">DSM 21838</strain>
    </source>
</reference>
<evidence type="ECO:0000256" key="5">
    <source>
        <dbReference type="ARBA" id="ARBA00022989"/>
    </source>
</evidence>
<feature type="compositionally biased region" description="Low complexity" evidence="8">
    <location>
        <begin position="368"/>
        <end position="381"/>
    </location>
</feature>
<keyword evidence="4 9" id="KW-0812">Transmembrane</keyword>
<evidence type="ECO:0000256" key="4">
    <source>
        <dbReference type="ARBA" id="ARBA00022692"/>
    </source>
</evidence>
<dbReference type="GO" id="GO:0071555">
    <property type="term" value="P:cell wall organization"/>
    <property type="evidence" value="ECO:0007669"/>
    <property type="project" value="TreeGrafter"/>
</dbReference>
<protein>
    <submittedName>
        <fullName evidence="10">UDP-GlcNAc:undecaprenyl-phosphate GlcNAc-1-phosphate transferase</fullName>
    </submittedName>
</protein>
<dbReference type="GO" id="GO:0016780">
    <property type="term" value="F:phosphotransferase activity, for other substituted phosphate groups"/>
    <property type="evidence" value="ECO:0007669"/>
    <property type="project" value="InterPro"/>
</dbReference>
<dbReference type="CDD" id="cd06853">
    <property type="entry name" value="GT_WecA_like"/>
    <property type="match status" value="1"/>
</dbReference>
<dbReference type="GO" id="GO:0009103">
    <property type="term" value="P:lipopolysaccharide biosynthetic process"/>
    <property type="evidence" value="ECO:0007669"/>
    <property type="project" value="TreeGrafter"/>
</dbReference>
<evidence type="ECO:0000313" key="10">
    <source>
        <dbReference type="EMBL" id="PFG40697.1"/>
    </source>
</evidence>
<dbReference type="InterPro" id="IPR000715">
    <property type="entry name" value="Glycosyl_transferase_4"/>
</dbReference>
<evidence type="ECO:0000256" key="2">
    <source>
        <dbReference type="ARBA" id="ARBA00022475"/>
    </source>
</evidence>
<keyword evidence="11" id="KW-1185">Reference proteome</keyword>
<feature type="transmembrane region" description="Helical" evidence="9">
    <location>
        <begin position="108"/>
        <end position="133"/>
    </location>
</feature>
<dbReference type="AlphaFoldDB" id="A0A2A9ENM8"/>
<evidence type="ECO:0000256" key="6">
    <source>
        <dbReference type="ARBA" id="ARBA00023136"/>
    </source>
</evidence>
<proteinExistence type="predicted"/>
<dbReference type="GO" id="GO:0046872">
    <property type="term" value="F:metal ion binding"/>
    <property type="evidence" value="ECO:0007669"/>
    <property type="project" value="UniProtKB-KW"/>
</dbReference>
<feature type="compositionally biased region" description="Low complexity" evidence="8">
    <location>
        <begin position="400"/>
        <end position="435"/>
    </location>
</feature>
<feature type="transmembrane region" description="Helical" evidence="9">
    <location>
        <begin position="313"/>
        <end position="333"/>
    </location>
</feature>
<keyword evidence="3 10" id="KW-0808">Transferase</keyword>
<comment type="caution">
    <text evidence="10">The sequence shown here is derived from an EMBL/GenBank/DDBJ whole genome shotgun (WGS) entry which is preliminary data.</text>
</comment>
<gene>
    <name evidence="10" type="ORF">ATJ97_3230</name>
</gene>
<feature type="compositionally biased region" description="Pro residues" evidence="8">
    <location>
        <begin position="389"/>
        <end position="399"/>
    </location>
</feature>
<feature type="transmembrane region" description="Helical" evidence="9">
    <location>
        <begin position="259"/>
        <end position="282"/>
    </location>
</feature>
<evidence type="ECO:0000256" key="9">
    <source>
        <dbReference type="SAM" id="Phobius"/>
    </source>
</evidence>
<dbReference type="Pfam" id="PF00953">
    <property type="entry name" value="Glycos_transf_4"/>
    <property type="match status" value="1"/>
</dbReference>
<feature type="transmembrane region" description="Helical" evidence="9">
    <location>
        <begin position="140"/>
        <end position="159"/>
    </location>
</feature>
<dbReference type="GO" id="GO:0005886">
    <property type="term" value="C:plasma membrane"/>
    <property type="evidence" value="ECO:0007669"/>
    <property type="project" value="UniProtKB-SubCell"/>
</dbReference>
<feature type="transmembrane region" description="Helical" evidence="9">
    <location>
        <begin position="79"/>
        <end position="96"/>
    </location>
</feature>
<dbReference type="EMBL" id="PDJI01000004">
    <property type="protein sequence ID" value="PFG40697.1"/>
    <property type="molecule type" value="Genomic_DNA"/>
</dbReference>
<dbReference type="OrthoDB" id="9783652at2"/>
<keyword evidence="7" id="KW-0460">Magnesium</keyword>
<dbReference type="PANTHER" id="PTHR22926">
    <property type="entry name" value="PHOSPHO-N-ACETYLMURAMOYL-PENTAPEPTIDE-TRANSFERASE"/>
    <property type="match status" value="1"/>
</dbReference>
<feature type="transmembrane region" description="Helical" evidence="9">
    <location>
        <begin position="196"/>
        <end position="216"/>
    </location>
</feature>
<feature type="binding site" evidence="7">
    <location>
        <position position="225"/>
    </location>
    <ligand>
        <name>Mg(2+)</name>
        <dbReference type="ChEBI" id="CHEBI:18420"/>
    </ligand>
</feature>
<organism evidence="10 11">
    <name type="scientific">Georgenia soli</name>
    <dbReference type="NCBI Taxonomy" id="638953"/>
    <lineage>
        <taxon>Bacteria</taxon>
        <taxon>Bacillati</taxon>
        <taxon>Actinomycetota</taxon>
        <taxon>Actinomycetes</taxon>
        <taxon>Micrococcales</taxon>
        <taxon>Bogoriellaceae</taxon>
        <taxon>Georgenia</taxon>
    </lineage>
</organism>
<feature type="binding site" evidence="7">
    <location>
        <position position="157"/>
    </location>
    <ligand>
        <name>Mg(2+)</name>
        <dbReference type="ChEBI" id="CHEBI:18420"/>
    </ligand>
</feature>
<accession>A0A2A9ENM8</accession>
<comment type="cofactor">
    <cofactor evidence="7">
        <name>Mg(2+)</name>
        <dbReference type="ChEBI" id="CHEBI:18420"/>
    </cofactor>
</comment>
<dbReference type="PANTHER" id="PTHR22926:SF3">
    <property type="entry name" value="UNDECAPRENYL-PHOSPHATE ALPHA-N-ACETYLGLUCOSAMINYL 1-PHOSPHATE TRANSFERASE"/>
    <property type="match status" value="1"/>
</dbReference>
<dbReference type="GO" id="GO:0044038">
    <property type="term" value="P:cell wall macromolecule biosynthetic process"/>
    <property type="evidence" value="ECO:0007669"/>
    <property type="project" value="TreeGrafter"/>
</dbReference>
<keyword evidence="7" id="KW-0479">Metal-binding</keyword>
<comment type="subcellular location">
    <subcellularLocation>
        <location evidence="1">Cell membrane</location>
        <topology evidence="1">Multi-pass membrane protein</topology>
    </subcellularLocation>
</comment>
<feature type="region of interest" description="Disordered" evidence="8">
    <location>
        <begin position="362"/>
        <end position="458"/>
    </location>
</feature>
<evidence type="ECO:0000313" key="11">
    <source>
        <dbReference type="Proteomes" id="UP000222106"/>
    </source>
</evidence>
<name>A0A2A9ENM8_9MICO</name>
<keyword evidence="2" id="KW-1003">Cell membrane</keyword>
<dbReference type="Proteomes" id="UP000222106">
    <property type="component" value="Unassembled WGS sequence"/>
</dbReference>